<accession>A0A507B1Q6</accession>
<evidence type="ECO:0000313" key="2">
    <source>
        <dbReference type="EMBL" id="TPX11219.1"/>
    </source>
</evidence>
<comment type="caution">
    <text evidence="2">The sequence shown here is derived from an EMBL/GenBank/DDBJ whole genome shotgun (WGS) entry which is preliminary data.</text>
</comment>
<dbReference type="GeneID" id="41968484"/>
<feature type="compositionally biased region" description="Basic residues" evidence="1">
    <location>
        <begin position="20"/>
        <end position="35"/>
    </location>
</feature>
<protein>
    <recommendedName>
        <fullName evidence="4">PX domain-containing protein</fullName>
    </recommendedName>
</protein>
<keyword evidence="3" id="KW-1185">Reference proteome</keyword>
<dbReference type="RefSeq" id="XP_030992930.1">
    <property type="nucleotide sequence ID" value="XM_031133029.1"/>
</dbReference>
<dbReference type="OrthoDB" id="4576988at2759"/>
<feature type="region of interest" description="Disordered" evidence="1">
    <location>
        <begin position="1"/>
        <end position="62"/>
    </location>
</feature>
<name>A0A507B1Q6_9PEZI</name>
<sequence length="148" mass="16957">MTLVQTSGTTQAQQPQRPRGLPRRPQVHSSKHHHTYNGVRSVPSATWVRSQAARQAQPESPMKEEALVVHYEVILYYPRNRACTIHRTLEDFEQLRQSMPELKDSSSEASADGDTLASLDSFLRNAVRKRRDAVALEYFLRRRIGDCQ</sequence>
<evidence type="ECO:0008006" key="4">
    <source>
        <dbReference type="Google" id="ProtNLM"/>
    </source>
</evidence>
<feature type="compositionally biased region" description="Polar residues" evidence="1">
    <location>
        <begin position="43"/>
        <end position="58"/>
    </location>
</feature>
<gene>
    <name evidence="2" type="ORF">E0L32_001037</name>
</gene>
<dbReference type="InParanoid" id="A0A507B1Q6"/>
<dbReference type="AlphaFoldDB" id="A0A507B1Q6"/>
<evidence type="ECO:0000256" key="1">
    <source>
        <dbReference type="SAM" id="MobiDB-lite"/>
    </source>
</evidence>
<organism evidence="2 3">
    <name type="scientific">Thyridium curvatum</name>
    <dbReference type="NCBI Taxonomy" id="1093900"/>
    <lineage>
        <taxon>Eukaryota</taxon>
        <taxon>Fungi</taxon>
        <taxon>Dikarya</taxon>
        <taxon>Ascomycota</taxon>
        <taxon>Pezizomycotina</taxon>
        <taxon>Sordariomycetes</taxon>
        <taxon>Sordariomycetidae</taxon>
        <taxon>Thyridiales</taxon>
        <taxon>Thyridiaceae</taxon>
        <taxon>Thyridium</taxon>
    </lineage>
</organism>
<dbReference type="EMBL" id="SKBQ01000004">
    <property type="protein sequence ID" value="TPX11219.1"/>
    <property type="molecule type" value="Genomic_DNA"/>
</dbReference>
<proteinExistence type="predicted"/>
<dbReference type="Proteomes" id="UP000319257">
    <property type="component" value="Unassembled WGS sequence"/>
</dbReference>
<evidence type="ECO:0000313" key="3">
    <source>
        <dbReference type="Proteomes" id="UP000319257"/>
    </source>
</evidence>
<reference evidence="2 3" key="1">
    <citation type="submission" date="2019-06" db="EMBL/GenBank/DDBJ databases">
        <title>Draft genome sequence of the filamentous fungus Phialemoniopsis curvata isolated from diesel fuel.</title>
        <authorList>
            <person name="Varaljay V.A."/>
            <person name="Lyon W.J."/>
            <person name="Crouch A.L."/>
            <person name="Drake C.E."/>
            <person name="Hollomon J.M."/>
            <person name="Nadeau L.J."/>
            <person name="Nunn H.S."/>
            <person name="Stevenson B.S."/>
            <person name="Bojanowski C.L."/>
            <person name="Crookes-Goodson W.J."/>
        </authorList>
    </citation>
    <scope>NUCLEOTIDE SEQUENCE [LARGE SCALE GENOMIC DNA]</scope>
    <source>
        <strain evidence="2 3">D216</strain>
    </source>
</reference>
<feature type="compositionally biased region" description="Polar residues" evidence="1">
    <location>
        <begin position="1"/>
        <end position="12"/>
    </location>
</feature>